<evidence type="ECO:0000313" key="3">
    <source>
        <dbReference type="Proteomes" id="UP000191153"/>
    </source>
</evidence>
<dbReference type="OrthoDB" id="88728at2"/>
<dbReference type="AlphaFoldDB" id="A0A1T4MZ06"/>
<dbReference type="STRING" id="180163.SAMN02745174_01389"/>
<sequence length="228" mass="26537">MKLFLIFFLICQSLFAYINIHPTTFDKRIDFEGSYEEYTLVNTSNSPIMYRIYTEKDKNSNLNMESFMEYYPRSLILKPGEMGKIQLSISSNSKIPEGEYSGILGIRELPVFNENNNKTSGVQILTDLKLTLMGYAGEISPKLIFKNLKITNKKNKNILNGLIKNSGKLRGKYEIYINEHFLGNLRILPGEELDFYKMDFSGEFKLERNNKLKILDYTTKKLIYEIKI</sequence>
<dbReference type="RefSeq" id="WP_078693883.1">
    <property type="nucleotide sequence ID" value="NZ_FUWX01000009.1"/>
</dbReference>
<reference evidence="2 3" key="1">
    <citation type="submission" date="2017-02" db="EMBL/GenBank/DDBJ databases">
        <authorList>
            <person name="Peterson S.W."/>
        </authorList>
    </citation>
    <scope>NUCLEOTIDE SEQUENCE [LARGE SCALE GENOMIC DNA]</scope>
    <source>
        <strain evidence="2 3">ATCC 700028</strain>
    </source>
</reference>
<evidence type="ECO:0008006" key="4">
    <source>
        <dbReference type="Google" id="ProtNLM"/>
    </source>
</evidence>
<dbReference type="SUPFAM" id="SSF49354">
    <property type="entry name" value="PapD-like"/>
    <property type="match status" value="1"/>
</dbReference>
<evidence type="ECO:0000256" key="1">
    <source>
        <dbReference type="SAM" id="SignalP"/>
    </source>
</evidence>
<feature type="signal peptide" evidence="1">
    <location>
        <begin position="1"/>
        <end position="18"/>
    </location>
</feature>
<name>A0A1T4MZ06_9FUSO</name>
<keyword evidence="1" id="KW-0732">Signal</keyword>
<evidence type="ECO:0000313" key="2">
    <source>
        <dbReference type="EMBL" id="SJZ72253.1"/>
    </source>
</evidence>
<dbReference type="InterPro" id="IPR008962">
    <property type="entry name" value="PapD-like_sf"/>
</dbReference>
<proteinExistence type="predicted"/>
<protein>
    <recommendedName>
        <fullName evidence="4">Pili and flagellar-assembly chaperone, PapD N-terminal domain</fullName>
    </recommendedName>
</protein>
<keyword evidence="3" id="KW-1185">Reference proteome</keyword>
<dbReference type="EMBL" id="FUWX01000009">
    <property type="protein sequence ID" value="SJZ72253.1"/>
    <property type="molecule type" value="Genomic_DNA"/>
</dbReference>
<gene>
    <name evidence="2" type="ORF">SAMN02745174_01389</name>
</gene>
<dbReference type="Proteomes" id="UP000191153">
    <property type="component" value="Unassembled WGS sequence"/>
</dbReference>
<accession>A0A1T4MZ06</accession>
<feature type="chain" id="PRO_5012775240" description="Pili and flagellar-assembly chaperone, PapD N-terminal domain" evidence="1">
    <location>
        <begin position="19"/>
        <end position="228"/>
    </location>
</feature>
<organism evidence="2 3">
    <name type="scientific">Cetobacterium ceti</name>
    <dbReference type="NCBI Taxonomy" id="180163"/>
    <lineage>
        <taxon>Bacteria</taxon>
        <taxon>Fusobacteriati</taxon>
        <taxon>Fusobacteriota</taxon>
        <taxon>Fusobacteriia</taxon>
        <taxon>Fusobacteriales</taxon>
        <taxon>Fusobacteriaceae</taxon>
        <taxon>Cetobacterium</taxon>
    </lineage>
</organism>